<organism evidence="1 2">
    <name type="scientific">Colletotrichum chrysophilum</name>
    <dbReference type="NCBI Taxonomy" id="1836956"/>
    <lineage>
        <taxon>Eukaryota</taxon>
        <taxon>Fungi</taxon>
        <taxon>Dikarya</taxon>
        <taxon>Ascomycota</taxon>
        <taxon>Pezizomycotina</taxon>
        <taxon>Sordariomycetes</taxon>
        <taxon>Hypocreomycetidae</taxon>
        <taxon>Glomerellales</taxon>
        <taxon>Glomerellaceae</taxon>
        <taxon>Colletotrichum</taxon>
        <taxon>Colletotrichum gloeosporioides species complex</taxon>
    </lineage>
</organism>
<accession>A0AAD9A113</accession>
<keyword evidence="2" id="KW-1185">Reference proteome</keyword>
<proteinExistence type="predicted"/>
<name>A0AAD9A113_9PEZI</name>
<dbReference type="AlphaFoldDB" id="A0AAD9A113"/>
<protein>
    <submittedName>
        <fullName evidence="1">Uncharacterized protein</fullName>
    </submittedName>
</protein>
<evidence type="ECO:0000313" key="2">
    <source>
        <dbReference type="Proteomes" id="UP001243330"/>
    </source>
</evidence>
<reference evidence="1" key="1">
    <citation type="submission" date="2023-01" db="EMBL/GenBank/DDBJ databases">
        <title>Colletotrichum chrysophilum M932 genome sequence.</title>
        <authorList>
            <person name="Baroncelli R."/>
        </authorList>
    </citation>
    <scope>NUCLEOTIDE SEQUENCE</scope>
    <source>
        <strain evidence="1">M932</strain>
    </source>
</reference>
<dbReference type="Proteomes" id="UP001243330">
    <property type="component" value="Unassembled WGS sequence"/>
</dbReference>
<dbReference type="EMBL" id="JAQOWY010000714">
    <property type="protein sequence ID" value="KAK1839143.1"/>
    <property type="molecule type" value="Genomic_DNA"/>
</dbReference>
<sequence length="34" mass="3574">MRLRARCRNGRALPLPLYTVDGAADSDASADGIA</sequence>
<gene>
    <name evidence="1" type="ORF">CCHR01_18240</name>
</gene>
<evidence type="ECO:0000313" key="1">
    <source>
        <dbReference type="EMBL" id="KAK1839143.1"/>
    </source>
</evidence>
<comment type="caution">
    <text evidence="1">The sequence shown here is derived from an EMBL/GenBank/DDBJ whole genome shotgun (WGS) entry which is preliminary data.</text>
</comment>